<evidence type="ECO:0000256" key="3">
    <source>
        <dbReference type="ARBA" id="ARBA00022603"/>
    </source>
</evidence>
<keyword evidence="3" id="KW-0489">Methyltransferase</keyword>
<dbReference type="PANTHER" id="PTHR12303">
    <property type="entry name" value="CARNOSINE N-METHYLTRANSFERASE"/>
    <property type="match status" value="1"/>
</dbReference>
<sequence>MKSRHWQGLAAPPINFLATLERVDDAIDENADIASEILAHGLSAFGLNSQPQGQSLDWRGTATPEDLSKARTTINQIYRDWSAEGLAERNVCNGPVLDDIDKIFGHVSDKARVRILVPGAGLARLVFDLCRKGFTTEGNEVSYHQLIASSWMLNHTQRSRQFKLYPFVCNFNNIVSREHQLQAVEVPDVHPSTELEQTDGTRLSAVGDRMTMSASEFVIHYGDGAHHEVFDAVVTVFFIDTAPNVLRYIEVVRSCLKKGGAWINIGPLLWHFGDRASRDTPGISESSMSGIETGIEEAGSVELTVEEVLLLIEQMGFAIEKHEIRDGGAGYIQNPESLLLNVYRLSHWIARKL</sequence>
<evidence type="ECO:0000256" key="1">
    <source>
        <dbReference type="ARBA" id="ARBA00010086"/>
    </source>
</evidence>
<gene>
    <name evidence="6" type="ORF">HETSPECPRED_005900</name>
</gene>
<dbReference type="GO" id="GO:0030735">
    <property type="term" value="F:carnosine N-methyltransferase activity"/>
    <property type="evidence" value="ECO:0007669"/>
    <property type="project" value="UniProtKB-EC"/>
</dbReference>
<keyword evidence="7" id="KW-1185">Reference proteome</keyword>
<dbReference type="InterPro" id="IPR029063">
    <property type="entry name" value="SAM-dependent_MTases_sf"/>
</dbReference>
<evidence type="ECO:0000313" key="6">
    <source>
        <dbReference type="EMBL" id="CAF9925696.1"/>
    </source>
</evidence>
<comment type="similarity">
    <text evidence="1">Belongs to the carnosine N-methyltransferase family.</text>
</comment>
<evidence type="ECO:0000313" key="7">
    <source>
        <dbReference type="Proteomes" id="UP000664521"/>
    </source>
</evidence>
<keyword evidence="4" id="KW-0808">Transferase</keyword>
<dbReference type="AlphaFoldDB" id="A0A8H3FJB3"/>
<comment type="caution">
    <text evidence="6">The sequence shown here is derived from an EMBL/GenBank/DDBJ whole genome shotgun (WGS) entry which is preliminary data.</text>
</comment>
<proteinExistence type="inferred from homology"/>
<organism evidence="6 7">
    <name type="scientific">Heterodermia speciosa</name>
    <dbReference type="NCBI Taxonomy" id="116794"/>
    <lineage>
        <taxon>Eukaryota</taxon>
        <taxon>Fungi</taxon>
        <taxon>Dikarya</taxon>
        <taxon>Ascomycota</taxon>
        <taxon>Pezizomycotina</taxon>
        <taxon>Lecanoromycetes</taxon>
        <taxon>OSLEUM clade</taxon>
        <taxon>Lecanoromycetidae</taxon>
        <taxon>Caliciales</taxon>
        <taxon>Physciaceae</taxon>
        <taxon>Heterodermia</taxon>
    </lineage>
</organism>
<dbReference type="Proteomes" id="UP000664521">
    <property type="component" value="Unassembled WGS sequence"/>
</dbReference>
<reference evidence="6" key="1">
    <citation type="submission" date="2021-03" db="EMBL/GenBank/DDBJ databases">
        <authorList>
            <person name="Tagirdzhanova G."/>
        </authorList>
    </citation>
    <scope>NUCLEOTIDE SEQUENCE</scope>
</reference>
<dbReference type="OrthoDB" id="978at2759"/>
<name>A0A8H3FJB3_9LECA</name>
<evidence type="ECO:0000256" key="4">
    <source>
        <dbReference type="ARBA" id="ARBA00022679"/>
    </source>
</evidence>
<dbReference type="EMBL" id="CAJPDS010000039">
    <property type="protein sequence ID" value="CAF9925696.1"/>
    <property type="molecule type" value="Genomic_DNA"/>
</dbReference>
<dbReference type="PANTHER" id="PTHR12303:SF6">
    <property type="entry name" value="CARNOSINE N-METHYLTRANSFERASE"/>
    <property type="match status" value="1"/>
</dbReference>
<dbReference type="InterPro" id="IPR012901">
    <property type="entry name" value="CARME"/>
</dbReference>
<keyword evidence="5" id="KW-0949">S-adenosyl-L-methionine</keyword>
<dbReference type="SUPFAM" id="SSF53335">
    <property type="entry name" value="S-adenosyl-L-methionine-dependent methyltransferases"/>
    <property type="match status" value="1"/>
</dbReference>
<accession>A0A8H3FJB3</accession>
<protein>
    <recommendedName>
        <fullName evidence="2">carnosine N-methyltransferase</fullName>
        <ecNumber evidence="2">2.1.1.22</ecNumber>
    </recommendedName>
</protein>
<evidence type="ECO:0000256" key="2">
    <source>
        <dbReference type="ARBA" id="ARBA00012003"/>
    </source>
</evidence>
<dbReference type="Pfam" id="PF07942">
    <property type="entry name" value="CARME"/>
    <property type="match status" value="1"/>
</dbReference>
<evidence type="ECO:0000256" key="5">
    <source>
        <dbReference type="ARBA" id="ARBA00022691"/>
    </source>
</evidence>
<dbReference type="EC" id="2.1.1.22" evidence="2"/>
<dbReference type="GO" id="GO:0032259">
    <property type="term" value="P:methylation"/>
    <property type="evidence" value="ECO:0007669"/>
    <property type="project" value="UniProtKB-KW"/>
</dbReference>
<dbReference type="SMART" id="SM01296">
    <property type="entry name" value="N2227"/>
    <property type="match status" value="1"/>
</dbReference>
<dbReference type="Gene3D" id="3.40.50.150">
    <property type="entry name" value="Vaccinia Virus protein VP39"/>
    <property type="match status" value="1"/>
</dbReference>